<dbReference type="EMBL" id="JAIZAY010000013">
    <property type="protein sequence ID" value="KAJ8031037.1"/>
    <property type="molecule type" value="Genomic_DNA"/>
</dbReference>
<dbReference type="GO" id="GO:0005525">
    <property type="term" value="F:GTP binding"/>
    <property type="evidence" value="ECO:0007669"/>
    <property type="project" value="UniProtKB-KW"/>
</dbReference>
<evidence type="ECO:0000256" key="4">
    <source>
        <dbReference type="ARBA" id="ARBA00022729"/>
    </source>
</evidence>
<dbReference type="Gene3D" id="3.40.50.2300">
    <property type="match status" value="2"/>
</dbReference>
<keyword evidence="6 16" id="KW-1133">Transmembrane helix</keyword>
<dbReference type="PANTHER" id="PTHR11920">
    <property type="entry name" value="GUANYLYL CYCLASE"/>
    <property type="match status" value="1"/>
</dbReference>
<evidence type="ECO:0000256" key="5">
    <source>
        <dbReference type="ARBA" id="ARBA00022741"/>
    </source>
</evidence>
<reference evidence="20" key="1">
    <citation type="submission" date="2021-10" db="EMBL/GenBank/DDBJ databases">
        <title>Tropical sea cucumber genome reveals ecological adaptation and Cuvierian tubules defense mechanism.</title>
        <authorList>
            <person name="Chen T."/>
        </authorList>
    </citation>
    <scope>NUCLEOTIDE SEQUENCE</scope>
    <source>
        <strain evidence="20">Nanhai2018</strain>
        <tissue evidence="20">Muscle</tissue>
    </source>
</reference>
<dbReference type="PROSITE" id="PS50011">
    <property type="entry name" value="PROTEIN_KINASE_DOM"/>
    <property type="match status" value="1"/>
</dbReference>
<dbReference type="SUPFAM" id="SSF53822">
    <property type="entry name" value="Periplasmic binding protein-like I"/>
    <property type="match status" value="1"/>
</dbReference>
<evidence type="ECO:0000256" key="12">
    <source>
        <dbReference type="ARBA" id="ARBA00023293"/>
    </source>
</evidence>
<evidence type="ECO:0000256" key="9">
    <source>
        <dbReference type="ARBA" id="ARBA00023170"/>
    </source>
</evidence>
<feature type="domain" description="Protein kinase" evidence="18">
    <location>
        <begin position="494"/>
        <end position="793"/>
    </location>
</feature>
<dbReference type="Gene3D" id="3.30.70.1230">
    <property type="entry name" value="Nucleotide cyclase"/>
    <property type="match status" value="1"/>
</dbReference>
<evidence type="ECO:0000256" key="11">
    <source>
        <dbReference type="ARBA" id="ARBA00023239"/>
    </source>
</evidence>
<gene>
    <name evidence="20" type="ORF">HOLleu_27632</name>
</gene>
<dbReference type="InterPro" id="IPR011645">
    <property type="entry name" value="HNOB_dom_associated"/>
</dbReference>
<keyword evidence="3 16" id="KW-0812">Transmembrane</keyword>
<dbReference type="SMART" id="SM00044">
    <property type="entry name" value="CYCc"/>
    <property type="match status" value="1"/>
</dbReference>
<comment type="caution">
    <text evidence="20">The sequence shown here is derived from an EMBL/GenBank/DDBJ whole genome shotgun (WGS) entry which is preliminary data.</text>
</comment>
<dbReference type="Pfam" id="PF07714">
    <property type="entry name" value="PK_Tyr_Ser-Thr"/>
    <property type="match status" value="1"/>
</dbReference>
<feature type="domain" description="Guanylate cyclase" evidence="19">
    <location>
        <begin position="859"/>
        <end position="989"/>
    </location>
</feature>
<dbReference type="FunFam" id="3.30.70.1230:FF:000004">
    <property type="entry name" value="Guanylate cyclase"/>
    <property type="match status" value="1"/>
</dbReference>
<dbReference type="InterPro" id="IPR018297">
    <property type="entry name" value="A/G_cyclase_CS"/>
</dbReference>
<evidence type="ECO:0000256" key="15">
    <source>
        <dbReference type="SAM" id="Coils"/>
    </source>
</evidence>
<evidence type="ECO:0000256" key="16">
    <source>
        <dbReference type="SAM" id="Phobius"/>
    </source>
</evidence>
<dbReference type="CDD" id="cd06352">
    <property type="entry name" value="PBP1_NPR_GC-like"/>
    <property type="match status" value="1"/>
</dbReference>
<dbReference type="InterPro" id="IPR028082">
    <property type="entry name" value="Peripla_BP_I"/>
</dbReference>
<dbReference type="Pfam" id="PF01094">
    <property type="entry name" value="ANF_receptor"/>
    <property type="match status" value="1"/>
</dbReference>
<dbReference type="SUPFAM" id="SSF55073">
    <property type="entry name" value="Nucleotide cyclase"/>
    <property type="match status" value="1"/>
</dbReference>
<dbReference type="GO" id="GO:0035556">
    <property type="term" value="P:intracellular signal transduction"/>
    <property type="evidence" value="ECO:0007669"/>
    <property type="project" value="InterPro"/>
</dbReference>
<proteinExistence type="inferred from homology"/>
<accession>A0A9Q1BQJ5</accession>
<dbReference type="GO" id="GO:0005524">
    <property type="term" value="F:ATP binding"/>
    <property type="evidence" value="ECO:0007669"/>
    <property type="project" value="InterPro"/>
</dbReference>
<organism evidence="20 21">
    <name type="scientific">Holothuria leucospilota</name>
    <name type="common">Black long sea cucumber</name>
    <name type="synonym">Mertensiothuria leucospilota</name>
    <dbReference type="NCBI Taxonomy" id="206669"/>
    <lineage>
        <taxon>Eukaryota</taxon>
        <taxon>Metazoa</taxon>
        <taxon>Echinodermata</taxon>
        <taxon>Eleutherozoa</taxon>
        <taxon>Echinozoa</taxon>
        <taxon>Holothuroidea</taxon>
        <taxon>Aspidochirotacea</taxon>
        <taxon>Aspidochirotida</taxon>
        <taxon>Holothuriidae</taxon>
        <taxon>Holothuria</taxon>
    </lineage>
</organism>
<keyword evidence="7" id="KW-0342">GTP-binding</keyword>
<dbReference type="EC" id="4.6.1.2" evidence="2 14"/>
<evidence type="ECO:0000313" key="20">
    <source>
        <dbReference type="EMBL" id="KAJ8031037.1"/>
    </source>
</evidence>
<evidence type="ECO:0000256" key="10">
    <source>
        <dbReference type="ARBA" id="ARBA00023180"/>
    </source>
</evidence>
<evidence type="ECO:0000256" key="8">
    <source>
        <dbReference type="ARBA" id="ARBA00023136"/>
    </source>
</evidence>
<evidence type="ECO:0000256" key="14">
    <source>
        <dbReference type="RuleBase" id="RU003431"/>
    </source>
</evidence>
<evidence type="ECO:0000256" key="17">
    <source>
        <dbReference type="SAM" id="SignalP"/>
    </source>
</evidence>
<evidence type="ECO:0000256" key="2">
    <source>
        <dbReference type="ARBA" id="ARBA00012202"/>
    </source>
</evidence>
<dbReference type="GO" id="GO:0004383">
    <property type="term" value="F:guanylate cyclase activity"/>
    <property type="evidence" value="ECO:0007669"/>
    <property type="project" value="UniProtKB-EC"/>
</dbReference>
<dbReference type="InterPro" id="IPR011009">
    <property type="entry name" value="Kinase-like_dom_sf"/>
</dbReference>
<feature type="chain" id="PRO_5040383534" description="Guanylate cyclase" evidence="17">
    <location>
        <begin position="24"/>
        <end position="1059"/>
    </location>
</feature>
<dbReference type="Gene3D" id="6.10.250.780">
    <property type="match status" value="1"/>
</dbReference>
<feature type="transmembrane region" description="Helical" evidence="16">
    <location>
        <begin position="453"/>
        <end position="476"/>
    </location>
</feature>
<comment type="similarity">
    <text evidence="13">Belongs to the adenylyl cyclase class-4/guanylyl cyclase family.</text>
</comment>
<dbReference type="InterPro" id="IPR050401">
    <property type="entry name" value="Cyclic_nucleotide_synthase"/>
</dbReference>
<feature type="coiled-coil region" evidence="15">
    <location>
        <begin position="796"/>
        <end position="827"/>
    </location>
</feature>
<evidence type="ECO:0000259" key="19">
    <source>
        <dbReference type="PROSITE" id="PS50125"/>
    </source>
</evidence>
<dbReference type="GO" id="GO:0007168">
    <property type="term" value="P:receptor guanylyl cyclase signaling pathway"/>
    <property type="evidence" value="ECO:0007669"/>
    <property type="project" value="TreeGrafter"/>
</dbReference>
<evidence type="ECO:0000259" key="18">
    <source>
        <dbReference type="PROSITE" id="PS50011"/>
    </source>
</evidence>
<keyword evidence="8 16" id="KW-0472">Membrane</keyword>
<evidence type="ECO:0000256" key="3">
    <source>
        <dbReference type="ARBA" id="ARBA00022692"/>
    </source>
</evidence>
<dbReference type="PROSITE" id="PS50125">
    <property type="entry name" value="GUANYLATE_CYCLASE_2"/>
    <property type="match status" value="1"/>
</dbReference>
<dbReference type="AlphaFoldDB" id="A0A9Q1BQJ5"/>
<keyword evidence="12 14" id="KW-0141">cGMP biosynthesis</keyword>
<dbReference type="InterPro" id="IPR001054">
    <property type="entry name" value="A/G_cyclase"/>
</dbReference>
<dbReference type="SUPFAM" id="SSF56112">
    <property type="entry name" value="Protein kinase-like (PK-like)"/>
    <property type="match status" value="1"/>
</dbReference>
<dbReference type="GO" id="GO:0004672">
    <property type="term" value="F:protein kinase activity"/>
    <property type="evidence" value="ECO:0007669"/>
    <property type="project" value="InterPro"/>
</dbReference>
<protein>
    <recommendedName>
        <fullName evidence="2 14">Guanylate cyclase</fullName>
        <ecNumber evidence="2 14">4.6.1.2</ecNumber>
    </recommendedName>
</protein>
<evidence type="ECO:0000256" key="7">
    <source>
        <dbReference type="ARBA" id="ARBA00023134"/>
    </source>
</evidence>
<keyword evidence="4 17" id="KW-0732">Signal</keyword>
<dbReference type="PANTHER" id="PTHR11920:SF501">
    <property type="entry name" value="GUANYLATE CYCLASE 32E"/>
    <property type="match status" value="1"/>
</dbReference>
<dbReference type="GO" id="GO:0005886">
    <property type="term" value="C:plasma membrane"/>
    <property type="evidence" value="ECO:0007669"/>
    <property type="project" value="TreeGrafter"/>
</dbReference>
<dbReference type="InterPro" id="IPR001245">
    <property type="entry name" value="Ser-Thr/Tyr_kinase_cat_dom"/>
</dbReference>
<feature type="signal peptide" evidence="17">
    <location>
        <begin position="1"/>
        <end position="23"/>
    </location>
</feature>
<dbReference type="GO" id="GO:0004016">
    <property type="term" value="F:adenylate cyclase activity"/>
    <property type="evidence" value="ECO:0007669"/>
    <property type="project" value="TreeGrafter"/>
</dbReference>
<keyword evidence="5" id="KW-0547">Nucleotide-binding</keyword>
<dbReference type="InterPro" id="IPR001828">
    <property type="entry name" value="ANF_lig-bd_rcpt"/>
</dbReference>
<dbReference type="PROSITE" id="PS00452">
    <property type="entry name" value="GUANYLATE_CYCLASE_1"/>
    <property type="match status" value="1"/>
</dbReference>
<comment type="subcellular location">
    <subcellularLocation>
        <location evidence="1">Membrane</location>
        <topology evidence="1">Single-pass type I membrane protein</topology>
    </subcellularLocation>
</comment>
<keyword evidence="9 20" id="KW-0675">Receptor</keyword>
<evidence type="ECO:0000256" key="13">
    <source>
        <dbReference type="RuleBase" id="RU000405"/>
    </source>
</evidence>
<dbReference type="Pfam" id="PF07701">
    <property type="entry name" value="HNOBA"/>
    <property type="match status" value="1"/>
</dbReference>
<comment type="catalytic activity">
    <reaction evidence="14">
        <text>GTP = 3',5'-cyclic GMP + diphosphate</text>
        <dbReference type="Rhea" id="RHEA:13665"/>
        <dbReference type="ChEBI" id="CHEBI:33019"/>
        <dbReference type="ChEBI" id="CHEBI:37565"/>
        <dbReference type="ChEBI" id="CHEBI:57746"/>
        <dbReference type="EC" id="4.6.1.2"/>
    </reaction>
</comment>
<keyword evidence="15" id="KW-0175">Coiled coil</keyword>
<dbReference type="OrthoDB" id="1890790at2759"/>
<dbReference type="Proteomes" id="UP001152320">
    <property type="component" value="Chromosome 13"/>
</dbReference>
<dbReference type="InterPro" id="IPR000719">
    <property type="entry name" value="Prot_kinase_dom"/>
</dbReference>
<evidence type="ECO:0000313" key="21">
    <source>
        <dbReference type="Proteomes" id="UP001152320"/>
    </source>
</evidence>
<dbReference type="Pfam" id="PF00211">
    <property type="entry name" value="Guanylate_cyc"/>
    <property type="match status" value="1"/>
</dbReference>
<dbReference type="Gene3D" id="1.10.510.10">
    <property type="entry name" value="Transferase(Phosphotransferase) domain 1"/>
    <property type="match status" value="1"/>
</dbReference>
<sequence length="1059" mass="119056">MRNLRALCSCLLLSLFHNINIKGLEDEKITLAVLMPFTGSRPLGKTIAGAIPLAVEDVNINPTLLQNKTLDFVWNDTECNARAGLTEAVNFWRYQEPFHAIIGGACSIVCEPVGLLAASWNIPMVSWGCSSFILSNKEDYPTFGRTVGPYSKVNPMLLSVMREYDWTRIAILTSSENVWQLTSHSLSNFFKENNITVAYFATFDPGHETIDGRSKTEHTQLVVAACSTARIIFVFAFGGDVRSIMLSASDEGFLDGHHVFFSIDITNDAYIGANTFMGDDGRDEEANEAFHALFNVHIRKPKTQEYEQFEQKVRQYTSEKPFNHVIDEETEIDVHAGPLYDAILMYATALDMVLRSGGDVKDGMAIGEAMRNLDFQGIDRLVHIDENGDRNPDYALQDHIDHSFHDFAHYAQATGNYSIIVEPVWPNDRMEPPLDHPPCGWDMELCPDTTGSILGIVFGVFCISMIILLVTGILIFRRMKYLNEFNAIDAWKLNYGEIYFGKGKTDKSSSGLLRSTKSLDTTSHTSTTSEGQKFCKAGIYRGTQVALKFINRDTVPITPDVIREVKEVRGLQHDNLNLFYGICTESPNVCIVTAYCKRGSLQDVLENDSIKLEENFKVSFANDICSGMIFLHNSDLKSHGKLKSSNVVIDGRWVAKVTDFGLHKFKEEKHSQQSKTETEIYKEYLWTAPELLRCPPTSQSGTQKGDVYSFGIILQEIALRGGPYCNQIIEAKEIVSAVKLGSIPVFRPHVPPDACSEKYRQLMERCWSERVVDRPDFSAIKKAIYKLAGHKQINIIDNMFSMMEKYANQLEELVEERTVQLEEEKKKTDKLLYSILPKSVADQLKLGQAVQAEQYALVTISFSDIVGFTKLASESTPLEVVNFLNDLYTLFDDIIDLYDVYKVETIGDAYMVASGLPERNGNRHASEICTLGIHLMSSVRSFKIRHRQDRQLQLRLGVHTGPVVAGVIGIKMPRFCLFGDTVNIASRMESTSTALRIQISQETRDILQDIGGFNLENRGEISIKGKAPRTTYWLLGKSNTTFELPDITLAAPMEEHEFK</sequence>
<dbReference type="InterPro" id="IPR029787">
    <property type="entry name" value="Nucleotide_cyclase"/>
</dbReference>
<keyword evidence="21" id="KW-1185">Reference proteome</keyword>
<dbReference type="CDD" id="cd07302">
    <property type="entry name" value="CHD"/>
    <property type="match status" value="1"/>
</dbReference>
<dbReference type="PRINTS" id="PR00255">
    <property type="entry name" value="NATPEPTIDER"/>
</dbReference>
<dbReference type="GO" id="GO:0001653">
    <property type="term" value="F:peptide receptor activity"/>
    <property type="evidence" value="ECO:0007669"/>
    <property type="project" value="TreeGrafter"/>
</dbReference>
<evidence type="ECO:0000256" key="1">
    <source>
        <dbReference type="ARBA" id="ARBA00004479"/>
    </source>
</evidence>
<evidence type="ECO:0000256" key="6">
    <source>
        <dbReference type="ARBA" id="ARBA00022989"/>
    </source>
</evidence>
<dbReference type="InterPro" id="IPR001170">
    <property type="entry name" value="ANPR/GUC"/>
</dbReference>
<keyword evidence="11 13" id="KW-0456">Lyase</keyword>
<name>A0A9Q1BQJ5_HOLLE</name>
<keyword evidence="10" id="KW-0325">Glycoprotein</keyword>